<proteinExistence type="predicted"/>
<comment type="caution">
    <text evidence="1">The sequence shown here is derived from an EMBL/GenBank/DDBJ whole genome shotgun (WGS) entry which is preliminary data.</text>
</comment>
<evidence type="ECO:0000313" key="2">
    <source>
        <dbReference type="Proteomes" id="UP001153069"/>
    </source>
</evidence>
<gene>
    <name evidence="1" type="ORF">SEMRO_545_G163790.1</name>
</gene>
<dbReference type="PANTHER" id="PTHR38899:SF2">
    <property type="entry name" value="FCP1 HOMOLOGY DOMAIN-CONTAINING PROTEIN"/>
    <property type="match status" value="1"/>
</dbReference>
<reference evidence="1" key="1">
    <citation type="submission" date="2020-06" db="EMBL/GenBank/DDBJ databases">
        <authorList>
            <consortium name="Plant Systems Biology data submission"/>
        </authorList>
    </citation>
    <scope>NUCLEOTIDE SEQUENCE</scope>
    <source>
        <strain evidence="1">D6</strain>
    </source>
</reference>
<evidence type="ECO:0000313" key="1">
    <source>
        <dbReference type="EMBL" id="CAB9512599.1"/>
    </source>
</evidence>
<name>A0A9N8E6D8_9STRA</name>
<dbReference type="PANTHER" id="PTHR38899">
    <property type="entry name" value="DOMAIN OOKINETE PROTEIN, PUTATIVE-RELATED"/>
    <property type="match status" value="1"/>
</dbReference>
<dbReference type="AlphaFoldDB" id="A0A9N8E6D8"/>
<sequence>MPSASDHASKVLIFDWDDTICPSTFVDSYQIEHISELPLDVQELFHEVARCAEKCMKEAEKYGEVIVITNSDEGWVKYSAERFVPRLLPILENYKVISARTRYERFYPQSSLCWKAAAFAHEVNELFEMKGAYSDSASDKSYDSLELTDVSTASEESLAHSKHAGFSWRRPSRREIVSFGDGMEERTAVRIVAEQLTAIPKSVMFLHNPTPIQIIGQLIMLTNHMKYVCRHETSLDLEISSDQAESCAERYFKRHNIHFDTEYIGATPSGGHLVVDRIPVDTTTADSEQHANGVAVSVSL</sequence>
<dbReference type="OrthoDB" id="166018at2759"/>
<accession>A0A9N8E6D8</accession>
<organism evidence="1 2">
    <name type="scientific">Seminavis robusta</name>
    <dbReference type="NCBI Taxonomy" id="568900"/>
    <lineage>
        <taxon>Eukaryota</taxon>
        <taxon>Sar</taxon>
        <taxon>Stramenopiles</taxon>
        <taxon>Ochrophyta</taxon>
        <taxon>Bacillariophyta</taxon>
        <taxon>Bacillariophyceae</taxon>
        <taxon>Bacillariophycidae</taxon>
        <taxon>Naviculales</taxon>
        <taxon>Naviculaceae</taxon>
        <taxon>Seminavis</taxon>
    </lineage>
</organism>
<dbReference type="EMBL" id="CAICTM010000544">
    <property type="protein sequence ID" value="CAB9512599.1"/>
    <property type="molecule type" value="Genomic_DNA"/>
</dbReference>
<keyword evidence="2" id="KW-1185">Reference proteome</keyword>
<protein>
    <submittedName>
        <fullName evidence="1">Uncharacterized protein</fullName>
    </submittedName>
</protein>
<dbReference type="Proteomes" id="UP001153069">
    <property type="component" value="Unassembled WGS sequence"/>
</dbReference>